<dbReference type="SMART" id="SM00220">
    <property type="entry name" value="S_TKc"/>
    <property type="match status" value="1"/>
</dbReference>
<accession>F0VHK8</accession>
<reference evidence="9" key="3">
    <citation type="journal article" date="2012" name="PLoS Pathog.">
        <title>Comparative genomics of the apicomplexan parasites Toxoplasma gondii and Neospora caninum: Coccidia differing in host range and transmission strategy.</title>
        <authorList>
            <person name="Reid A.J."/>
            <person name="Vermont S.J."/>
            <person name="Cotton J.A."/>
            <person name="Harris D."/>
            <person name="Hill-Cawthorne G.A."/>
            <person name="Konen-Waisman S."/>
            <person name="Latham S.M."/>
            <person name="Mourier T."/>
            <person name="Norton R."/>
            <person name="Quail M.A."/>
            <person name="Sanders M."/>
            <person name="Shanmugam D."/>
            <person name="Sohal A."/>
            <person name="Wasmuth J.D."/>
            <person name="Brunk B."/>
            <person name="Grigg M.E."/>
            <person name="Howard J.C."/>
            <person name="Parkinson J."/>
            <person name="Roos D.S."/>
            <person name="Trees A.J."/>
            <person name="Berriman M."/>
            <person name="Pain A."/>
            <person name="Wastling J.M."/>
        </authorList>
    </citation>
    <scope>NUCLEOTIDE SEQUENCE [LARGE SCALE GENOMIC DNA]</scope>
    <source>
        <strain evidence="9">Liverpool</strain>
    </source>
</reference>
<dbReference type="PROSITE" id="PS50011">
    <property type="entry name" value="PROTEIN_KINASE_DOM"/>
    <property type="match status" value="1"/>
</dbReference>
<reference evidence="8" key="4">
    <citation type="journal article" date="2015" name="PLoS ONE">
        <title>Comprehensive Evaluation of Toxoplasma gondii VEG and Neospora caninum LIV Genomes with Tachyzoite Stage Transcriptome and Proteome Defines Novel Transcript Features.</title>
        <authorList>
            <person name="Ramaprasad A."/>
            <person name="Mourier T."/>
            <person name="Naeem R."/>
            <person name="Malas T.B."/>
            <person name="Moussa E."/>
            <person name="Panigrahi A."/>
            <person name="Vermont S.J."/>
            <person name="Otto T.D."/>
            <person name="Wastling J."/>
            <person name="Pain A."/>
        </authorList>
    </citation>
    <scope>NUCLEOTIDE SEQUENCE</scope>
    <source>
        <strain evidence="8">Liverpool</strain>
    </source>
</reference>
<dbReference type="GO" id="GO:0004674">
    <property type="term" value="F:protein serine/threonine kinase activity"/>
    <property type="evidence" value="ECO:0007669"/>
    <property type="project" value="UniProtKB-KW"/>
</dbReference>
<dbReference type="InterPro" id="IPR011009">
    <property type="entry name" value="Kinase-like_dom_sf"/>
</dbReference>
<keyword evidence="5" id="KW-0067">ATP-binding</keyword>
<feature type="domain" description="Protein kinase" evidence="6">
    <location>
        <begin position="54"/>
        <end position="314"/>
    </location>
</feature>
<evidence type="ECO:0000256" key="1">
    <source>
        <dbReference type="ARBA" id="ARBA00022527"/>
    </source>
</evidence>
<dbReference type="Pfam" id="PF00069">
    <property type="entry name" value="Pkinase"/>
    <property type="match status" value="1"/>
</dbReference>
<dbReference type="GO" id="GO:0005524">
    <property type="term" value="F:ATP binding"/>
    <property type="evidence" value="ECO:0007669"/>
    <property type="project" value="UniProtKB-KW"/>
</dbReference>
<evidence type="ECO:0000259" key="6">
    <source>
        <dbReference type="PROSITE" id="PS50011"/>
    </source>
</evidence>
<evidence type="ECO:0000313" key="9">
    <source>
        <dbReference type="Proteomes" id="UP000007494"/>
    </source>
</evidence>
<reference evidence="7" key="1">
    <citation type="submission" date="2011-02" db="EMBL/GenBank/DDBJ databases">
        <authorList>
            <person name="Aslett M."/>
        </authorList>
    </citation>
    <scope>NUCLEOTIDE SEQUENCE</scope>
    <source>
        <strain evidence="7">Liverpool</strain>
    </source>
</reference>
<dbReference type="InParanoid" id="F0VHK8"/>
<dbReference type="CDD" id="cd00180">
    <property type="entry name" value="PKc"/>
    <property type="match status" value="1"/>
</dbReference>
<dbReference type="VEuPathDB" id="ToxoDB:NCLIV_029900"/>
<evidence type="ECO:0000256" key="3">
    <source>
        <dbReference type="ARBA" id="ARBA00022741"/>
    </source>
</evidence>
<organism evidence="7 9">
    <name type="scientific">Neospora caninum (strain Liverpool)</name>
    <dbReference type="NCBI Taxonomy" id="572307"/>
    <lineage>
        <taxon>Eukaryota</taxon>
        <taxon>Sar</taxon>
        <taxon>Alveolata</taxon>
        <taxon>Apicomplexa</taxon>
        <taxon>Conoidasida</taxon>
        <taxon>Coccidia</taxon>
        <taxon>Eucoccidiorida</taxon>
        <taxon>Eimeriorina</taxon>
        <taxon>Sarcocystidae</taxon>
        <taxon>Neospora</taxon>
    </lineage>
</organism>
<dbReference type="InterPro" id="IPR000719">
    <property type="entry name" value="Prot_kinase_dom"/>
</dbReference>
<dbReference type="OrthoDB" id="248923at2759"/>
<keyword evidence="3" id="KW-0547">Nucleotide-binding</keyword>
<dbReference type="SUPFAM" id="SSF56112">
    <property type="entry name" value="Protein kinase-like (PK-like)"/>
    <property type="match status" value="1"/>
</dbReference>
<protein>
    <submittedName>
        <fullName evidence="7">AGC family protein kinase, related</fullName>
    </submittedName>
</protein>
<keyword evidence="1" id="KW-0723">Serine/threonine-protein kinase</keyword>
<evidence type="ECO:0000313" key="8">
    <source>
        <dbReference type="EMBL" id="CEL67192.1"/>
    </source>
</evidence>
<dbReference type="RefSeq" id="XP_003883234.1">
    <property type="nucleotide sequence ID" value="XM_003883185.1"/>
</dbReference>
<dbReference type="PROSITE" id="PS00108">
    <property type="entry name" value="PROTEIN_KINASE_ST"/>
    <property type="match status" value="1"/>
</dbReference>
<dbReference type="AlphaFoldDB" id="F0VHK8"/>
<dbReference type="eggNOG" id="KOG0606">
    <property type="taxonomic scope" value="Eukaryota"/>
</dbReference>
<dbReference type="EMBL" id="FR823389">
    <property type="protein sequence ID" value="CBZ53202.1"/>
    <property type="molecule type" value="Genomic_DNA"/>
</dbReference>
<keyword evidence="4 7" id="KW-0418">Kinase</keyword>
<dbReference type="GeneID" id="13443468"/>
<reference evidence="7" key="2">
    <citation type="submission" date="2011-03" db="EMBL/GenBank/DDBJ databases">
        <title>Comparative genomics and transcriptomics of Neospora caninum and Toxoplasma gondii.</title>
        <authorList>
            <person name="Reid A.J."/>
            <person name="Sohal A."/>
            <person name="Harris D."/>
            <person name="Quail M."/>
            <person name="Sanders M."/>
            <person name="Berriman M."/>
            <person name="Wastling J.M."/>
            <person name="Pain A."/>
        </authorList>
    </citation>
    <scope>NUCLEOTIDE SEQUENCE</scope>
    <source>
        <strain evidence="7">Liverpool</strain>
    </source>
</reference>
<evidence type="ECO:0000256" key="4">
    <source>
        <dbReference type="ARBA" id="ARBA00022777"/>
    </source>
</evidence>
<dbReference type="Gene3D" id="1.10.510.10">
    <property type="entry name" value="Transferase(Phosphotransferase) domain 1"/>
    <property type="match status" value="1"/>
</dbReference>
<keyword evidence="2" id="KW-0808">Transferase</keyword>
<dbReference type="PANTHER" id="PTHR24351">
    <property type="entry name" value="RIBOSOMAL PROTEIN S6 KINASE"/>
    <property type="match status" value="1"/>
</dbReference>
<name>F0VHK8_NEOCL</name>
<evidence type="ECO:0000256" key="2">
    <source>
        <dbReference type="ARBA" id="ARBA00022679"/>
    </source>
</evidence>
<dbReference type="Proteomes" id="UP000007494">
    <property type="component" value="Chromosome VIIb"/>
</dbReference>
<dbReference type="EMBL" id="LN714482">
    <property type="protein sequence ID" value="CEL67192.1"/>
    <property type="molecule type" value="Genomic_DNA"/>
</dbReference>
<dbReference type="InterPro" id="IPR008271">
    <property type="entry name" value="Ser/Thr_kinase_AS"/>
</dbReference>
<sequence length="342" mass="39248">MDWRTSGLSPVTAQAVMASRQIQWPVATFRKVHTSGGWLTMTHQRLPWSWRRFLASLPLIDEKRFTDFPETWPKSRERYKVMLLSHVTEKLADFLKLDSETREHGIAIKAFGTQGNSTAEDAVNEINAHKNMVPKNPFILPFLGAYRSTTGQLVYLVTPRLQGDLYTAIRGAKKQTNVKLALAEMVYSLKLMHDFGFVHRDIKLGNYFVDFTGHVVLADFEGAADKTMWLDSAVDFIVYTNGFLAPEINLKDDWLLFTEKTDVYALGVCFRTFYQVFKNDIPDARRLSALVRKMLAPNPADRYTMKQVMESEYFRGIDFSTLEDKKQGVPFPGDLQSYRKFA</sequence>
<evidence type="ECO:0000313" key="7">
    <source>
        <dbReference type="EMBL" id="CBZ53202.1"/>
    </source>
</evidence>
<evidence type="ECO:0000256" key="5">
    <source>
        <dbReference type="ARBA" id="ARBA00022840"/>
    </source>
</evidence>
<dbReference type="OMA" id="LYTRRMP"/>
<gene>
    <name evidence="8" type="ORF">BN1204_029900</name>
    <name evidence="7" type="ORF">NCLIV_029900</name>
</gene>
<proteinExistence type="predicted"/>
<keyword evidence="9" id="KW-1185">Reference proteome</keyword>